<dbReference type="Pfam" id="PF19313">
    <property type="entry name" value="DUF5916"/>
    <property type="match status" value="1"/>
</dbReference>
<evidence type="ECO:0000259" key="1">
    <source>
        <dbReference type="Pfam" id="PF19313"/>
    </source>
</evidence>
<dbReference type="SUPFAM" id="SSF49344">
    <property type="entry name" value="CBD9-like"/>
    <property type="match status" value="1"/>
</dbReference>
<keyword evidence="3" id="KW-1185">Reference proteome</keyword>
<proteinExistence type="predicted"/>
<dbReference type="EMBL" id="BRVO01000004">
    <property type="protein sequence ID" value="GLB50782.1"/>
    <property type="molecule type" value="Genomic_DNA"/>
</dbReference>
<gene>
    <name evidence="2" type="ORF">Y10_31500</name>
</gene>
<dbReference type="RefSeq" id="WP_281766414.1">
    <property type="nucleotide sequence ID" value="NZ_BRVO01000004.1"/>
</dbReference>
<dbReference type="SUPFAM" id="SSF56935">
    <property type="entry name" value="Porins"/>
    <property type="match status" value="1"/>
</dbReference>
<comment type="caution">
    <text evidence="2">The sequence shown here is derived from an EMBL/GenBank/DDBJ whole genome shotgun (WGS) entry which is preliminary data.</text>
</comment>
<dbReference type="InterPro" id="IPR045670">
    <property type="entry name" value="DUF5916"/>
</dbReference>
<organism evidence="2 3">
    <name type="scientific">Neptunitalea lumnitzerae</name>
    <dbReference type="NCBI Taxonomy" id="2965509"/>
    <lineage>
        <taxon>Bacteria</taxon>
        <taxon>Pseudomonadati</taxon>
        <taxon>Bacteroidota</taxon>
        <taxon>Flavobacteriia</taxon>
        <taxon>Flavobacteriales</taxon>
        <taxon>Flavobacteriaceae</taxon>
        <taxon>Neptunitalea</taxon>
    </lineage>
</organism>
<name>A0ABQ5MN72_9FLAO</name>
<evidence type="ECO:0000313" key="2">
    <source>
        <dbReference type="EMBL" id="GLB50782.1"/>
    </source>
</evidence>
<dbReference type="Gene3D" id="2.60.40.1190">
    <property type="match status" value="1"/>
</dbReference>
<accession>A0ABQ5MN72</accession>
<reference evidence="2" key="1">
    <citation type="submission" date="2022-07" db="EMBL/GenBank/DDBJ databases">
        <title>Taxonomy of Novel Oxalotrophic and Methylotrophic Bacteria.</title>
        <authorList>
            <person name="Sahin N."/>
            <person name="Tani A."/>
        </authorList>
    </citation>
    <scope>NUCLEOTIDE SEQUENCE</scope>
    <source>
        <strain evidence="2">Y10</strain>
    </source>
</reference>
<dbReference type="CDD" id="cd09618">
    <property type="entry name" value="CBM9_like_2"/>
    <property type="match status" value="1"/>
</dbReference>
<protein>
    <recommendedName>
        <fullName evidence="1">DUF5916 domain-containing protein</fullName>
    </recommendedName>
</protein>
<feature type="domain" description="DUF5916" evidence="1">
    <location>
        <begin position="233"/>
        <end position="801"/>
    </location>
</feature>
<sequence length="824" mass="95342">MKQLYVTLFLCLGILVGKAQEKDTIPRKHITITRVTVPPVIDGKLDDAAWIDAPIATNFIERQPVNGLIVPDSLKTEVKIVYDNLGIYFGAFMRDPEPEKIQRELTERDNIGNDDFFFVLLNGYNDRQQSLEFVVTAAGVQWDSRMTNDSEDDSWNAVWYSDVSIQKDGWVAEMFIPYSQLRFPKKDVQTWGLNMEREFRRDRRRFSWSHIDNTKGSFSIYDGVLHGIENIDTPTRLSFQPYISTYVADYDGQSEVTVNGGLDVKYGINDAFTLDMILIPDFGQTKFDNKVLNLSAFEVQYDEQRPFFTEGTELFSKGELVYSRRIGGSPSGSVNLGDNEQLVDYPSKVDLINAMKISGRTDKGLGLGFFNAVTKKTKATVENTITGERREEVVEPLANYNVLVLDQRFGDNSSVSFVNTNVTRDGGFRDANATGAYMNLTNKKNTYNYYAQAEGSWVWDDDTKIGLESTAGFSKISGAHRVQGQVSLRTKDYDINDLGYSSITNYINYYGYYGYRYLQPKGNLNNMYLNFNLHLNRRLQPDLYSEFIFNFNSSFTTKKFLAYGGGFETTPIGVNDIYEPRIDGKHLDEPAYYNPWVWISTDYRKKFAMDLTFDWYAYDAKNRNNINVYFSPRYRFSDKWKMFYNMNFYFDTNDRGFVNYTNPNIIIGERNRNTVETSLESQYIFNPTMSVNLAFRHYYSEVSYDRYFTLQNNGSVLEDAGYAENHDGTYNSWNIDLSYSWWFAPGSQLTFLYRNSIESYEALSGRPLNDNFDALFAQPQSNTFSIRISYFLDYNRVKNWFGKNDNQAFYSQHRNAHTGKIMHF</sequence>
<dbReference type="Proteomes" id="UP001143543">
    <property type="component" value="Unassembled WGS sequence"/>
</dbReference>
<evidence type="ECO:0000313" key="3">
    <source>
        <dbReference type="Proteomes" id="UP001143543"/>
    </source>
</evidence>